<dbReference type="AlphaFoldDB" id="A0A2C5XRY8"/>
<protein>
    <recommendedName>
        <fullName evidence="5">Mid2 domain-containing protein</fullName>
    </recommendedName>
</protein>
<dbReference type="OrthoDB" id="4927958at2759"/>
<name>A0A2C5XRY8_9HYPO</name>
<evidence type="ECO:0000256" key="1">
    <source>
        <dbReference type="SAM" id="MobiDB-lite"/>
    </source>
</evidence>
<keyword evidence="2" id="KW-0812">Transmembrane</keyword>
<proteinExistence type="predicted"/>
<sequence length="351" mass="37942">MNPNAIPKTRPASTPRPTSLPIDFSSTFASISDRVLVARESPLHPLSWSPASPNLVPRGMQWLFKSSTSSSPFDHDDQYHMVGGINMSVLLLNLTASTVTLDLARLNQSLHQQQMVLNMDWQIDHVVGSSQSPVFTVINSRDKLSESVKMVNQWVQEDQEAATGTSQSSQQPPASTPTSVPENTISSSQPAVSHAQNIGTGTHLAAGAIAGIAIGSTCGLLVIIGLVYLMLQRRRRRRQNASTNATHLYMQDKGLGAAAPVVDSLQSPVSDSDCVSSLHPPHGAPGLQGSHASSTAEATGATPPMRDTSPSRERVRSFAHLIEEGMTPDEIRHLEEEERQLDIEIERASRR</sequence>
<comment type="caution">
    <text evidence="3">The sequence shown here is derived from an EMBL/GenBank/DDBJ whole genome shotgun (WGS) entry which is preliminary data.</text>
</comment>
<feature type="compositionally biased region" description="Basic and acidic residues" evidence="1">
    <location>
        <begin position="329"/>
        <end position="351"/>
    </location>
</feature>
<feature type="transmembrane region" description="Helical" evidence="2">
    <location>
        <begin position="204"/>
        <end position="231"/>
    </location>
</feature>
<feature type="region of interest" description="Disordered" evidence="1">
    <location>
        <begin position="326"/>
        <end position="351"/>
    </location>
</feature>
<organism evidence="3 4">
    <name type="scientific">Ophiocordyceps australis</name>
    <dbReference type="NCBI Taxonomy" id="1399860"/>
    <lineage>
        <taxon>Eukaryota</taxon>
        <taxon>Fungi</taxon>
        <taxon>Dikarya</taxon>
        <taxon>Ascomycota</taxon>
        <taxon>Pezizomycotina</taxon>
        <taxon>Sordariomycetes</taxon>
        <taxon>Hypocreomycetidae</taxon>
        <taxon>Hypocreales</taxon>
        <taxon>Ophiocordycipitaceae</taxon>
        <taxon>Ophiocordyceps</taxon>
    </lineage>
</organism>
<keyword evidence="4" id="KW-1185">Reference proteome</keyword>
<reference evidence="3 4" key="1">
    <citation type="submission" date="2017-06" db="EMBL/GenBank/DDBJ databases">
        <title>Ant-infecting Ophiocordyceps genomes reveal a high diversity of potential behavioral manipulation genes and a possible major role for enterotoxins.</title>
        <authorList>
            <person name="De Bekker C."/>
            <person name="Evans H.C."/>
            <person name="Brachmann A."/>
            <person name="Hughes D.P."/>
        </authorList>
    </citation>
    <scope>NUCLEOTIDE SEQUENCE [LARGE SCALE GENOMIC DNA]</scope>
    <source>
        <strain evidence="3 4">1348a</strain>
    </source>
</reference>
<accession>A0A2C5XRY8</accession>
<dbReference type="EMBL" id="NJEU01001928">
    <property type="protein sequence ID" value="PHH59217.1"/>
    <property type="molecule type" value="Genomic_DNA"/>
</dbReference>
<evidence type="ECO:0000313" key="4">
    <source>
        <dbReference type="Proteomes" id="UP000224854"/>
    </source>
</evidence>
<keyword evidence="2" id="KW-1133">Transmembrane helix</keyword>
<evidence type="ECO:0000313" key="3">
    <source>
        <dbReference type="EMBL" id="PHH59217.1"/>
    </source>
</evidence>
<evidence type="ECO:0008006" key="5">
    <source>
        <dbReference type="Google" id="ProtNLM"/>
    </source>
</evidence>
<feature type="compositionally biased region" description="Polar residues" evidence="1">
    <location>
        <begin position="180"/>
        <end position="194"/>
    </location>
</feature>
<dbReference type="Proteomes" id="UP000224854">
    <property type="component" value="Unassembled WGS sequence"/>
</dbReference>
<gene>
    <name evidence="3" type="ORF">CDD82_2523</name>
</gene>
<feature type="region of interest" description="Disordered" evidence="1">
    <location>
        <begin position="268"/>
        <end position="314"/>
    </location>
</feature>
<evidence type="ECO:0000256" key="2">
    <source>
        <dbReference type="SAM" id="Phobius"/>
    </source>
</evidence>
<keyword evidence="2" id="KW-0472">Membrane</keyword>
<feature type="compositionally biased region" description="Low complexity" evidence="1">
    <location>
        <begin position="161"/>
        <end position="179"/>
    </location>
</feature>
<feature type="region of interest" description="Disordered" evidence="1">
    <location>
        <begin position="158"/>
        <end position="194"/>
    </location>
</feature>